<evidence type="ECO:0000256" key="4">
    <source>
        <dbReference type="ARBA" id="ARBA00022692"/>
    </source>
</evidence>
<dbReference type="PANTHER" id="PTHR30589:SF0">
    <property type="entry name" value="PHOSPHATIDYLGLYCEROL--PROLIPOPROTEIN DIACYLGLYCERYL TRANSFERASE"/>
    <property type="match status" value="1"/>
</dbReference>
<dbReference type="HAMAP" id="MF_01147">
    <property type="entry name" value="Lgt"/>
    <property type="match status" value="1"/>
</dbReference>
<comment type="function">
    <text evidence="7">Catalyzes the transfer of the diacylglyceryl group from phosphatidylglycerol to the sulfhydryl group of the N-terminal cysteine of a prolipoprotein, the first step in the formation of mature lipoproteins.</text>
</comment>
<evidence type="ECO:0000256" key="5">
    <source>
        <dbReference type="ARBA" id="ARBA00022989"/>
    </source>
</evidence>
<feature type="transmembrane region" description="Helical" evidence="7">
    <location>
        <begin position="273"/>
        <end position="293"/>
    </location>
</feature>
<feature type="transmembrane region" description="Helical" evidence="7">
    <location>
        <begin position="122"/>
        <end position="143"/>
    </location>
</feature>
<sequence>MLSFLSFIVWDPVAEVVPGWSIPRWYGLLFALGFLVSQQLLIYIFKKEGKSEKDVEMLTIYIVVATIVGARLGHVIFYGAGHYFSNPIEIFKIWEGGLASHGGAIGILFALYLYVKKKKDQTYLWAVDRLVIAVAITGCLIRLGNFMNSEILGLATQSNFGVVFARGLEEGLENSYAEIENVEASKGSDSEVPEGLVPIVYEITFAKGKLQEKQLRQLLESNVKNTMVRYSSREQPNISEPANEPLRYELTQKNGNYIAKIQTNGIARHPAQLYESIYCFLLFILLFAIWHRMKEKTPEGLIFGLFLVILWTLRFIDEYFKENQEAFEDSLPLNMGQILSIPLVLLGIFILIRTWHTQNKKKAAADNV</sequence>
<feature type="transmembrane region" description="Helical" evidence="7">
    <location>
        <begin position="98"/>
        <end position="115"/>
    </location>
</feature>
<dbReference type="PROSITE" id="PS01311">
    <property type="entry name" value="LGT"/>
    <property type="match status" value="1"/>
</dbReference>
<protein>
    <recommendedName>
        <fullName evidence="7">Phosphatidylglycerol--prolipoprotein diacylglyceryl transferase</fullName>
        <ecNumber evidence="7">2.5.1.145</ecNumber>
    </recommendedName>
</protein>
<feature type="transmembrane region" description="Helical" evidence="7">
    <location>
        <begin position="25"/>
        <end position="45"/>
    </location>
</feature>
<dbReference type="Pfam" id="PF01790">
    <property type="entry name" value="LGT"/>
    <property type="match status" value="1"/>
</dbReference>
<dbReference type="PANTHER" id="PTHR30589">
    <property type="entry name" value="PROLIPOPROTEIN DIACYLGLYCERYL TRANSFERASE"/>
    <property type="match status" value="1"/>
</dbReference>
<evidence type="ECO:0000256" key="1">
    <source>
        <dbReference type="ARBA" id="ARBA00007150"/>
    </source>
</evidence>
<dbReference type="EMBL" id="JAUJEB010000001">
    <property type="protein sequence ID" value="MDN5212002.1"/>
    <property type="molecule type" value="Genomic_DNA"/>
</dbReference>
<feature type="transmembrane region" description="Helical" evidence="7">
    <location>
        <begin position="57"/>
        <end position="78"/>
    </location>
</feature>
<gene>
    <name evidence="7" type="primary">lgt</name>
    <name evidence="8" type="ORF">QQ020_08065</name>
</gene>
<dbReference type="InterPro" id="IPR001640">
    <property type="entry name" value="Lgt"/>
</dbReference>
<name>A0ABT8L2M1_9BACT</name>
<dbReference type="Proteomes" id="UP001172083">
    <property type="component" value="Unassembled WGS sequence"/>
</dbReference>
<feature type="transmembrane region" description="Helical" evidence="7">
    <location>
        <begin position="300"/>
        <end position="316"/>
    </location>
</feature>
<keyword evidence="4 7" id="KW-0812">Transmembrane</keyword>
<feature type="transmembrane region" description="Helical" evidence="7">
    <location>
        <begin position="336"/>
        <end position="352"/>
    </location>
</feature>
<dbReference type="GO" id="GO:0008961">
    <property type="term" value="F:phosphatidylglycerol-prolipoprotein diacylglyceryl transferase activity"/>
    <property type="evidence" value="ECO:0007669"/>
    <property type="project" value="UniProtKB-EC"/>
</dbReference>
<keyword evidence="3 7" id="KW-0808">Transferase</keyword>
<comment type="caution">
    <text evidence="8">The sequence shown here is derived from an EMBL/GenBank/DDBJ whole genome shotgun (WGS) entry which is preliminary data.</text>
</comment>
<comment type="catalytic activity">
    <reaction evidence="7">
        <text>L-cysteinyl-[prolipoprotein] + a 1,2-diacyl-sn-glycero-3-phospho-(1'-sn-glycerol) = an S-1,2-diacyl-sn-glyceryl-L-cysteinyl-[prolipoprotein] + sn-glycerol 1-phosphate + H(+)</text>
        <dbReference type="Rhea" id="RHEA:56712"/>
        <dbReference type="Rhea" id="RHEA-COMP:14679"/>
        <dbReference type="Rhea" id="RHEA-COMP:14680"/>
        <dbReference type="ChEBI" id="CHEBI:15378"/>
        <dbReference type="ChEBI" id="CHEBI:29950"/>
        <dbReference type="ChEBI" id="CHEBI:57685"/>
        <dbReference type="ChEBI" id="CHEBI:64716"/>
        <dbReference type="ChEBI" id="CHEBI:140658"/>
        <dbReference type="EC" id="2.5.1.145"/>
    </reaction>
</comment>
<evidence type="ECO:0000256" key="7">
    <source>
        <dbReference type="HAMAP-Rule" id="MF_01147"/>
    </source>
</evidence>
<evidence type="ECO:0000313" key="9">
    <source>
        <dbReference type="Proteomes" id="UP001172083"/>
    </source>
</evidence>
<organism evidence="8 9">
    <name type="scientific">Agaribacillus aureus</name>
    <dbReference type="NCBI Taxonomy" id="3051825"/>
    <lineage>
        <taxon>Bacteria</taxon>
        <taxon>Pseudomonadati</taxon>
        <taxon>Bacteroidota</taxon>
        <taxon>Cytophagia</taxon>
        <taxon>Cytophagales</taxon>
        <taxon>Splendidivirgaceae</taxon>
        <taxon>Agaribacillus</taxon>
    </lineage>
</organism>
<proteinExistence type="inferred from homology"/>
<evidence type="ECO:0000256" key="3">
    <source>
        <dbReference type="ARBA" id="ARBA00022679"/>
    </source>
</evidence>
<keyword evidence="5 7" id="KW-1133">Transmembrane helix</keyword>
<feature type="binding site" evidence="7">
    <location>
        <position position="142"/>
    </location>
    <ligand>
        <name>a 1,2-diacyl-sn-glycero-3-phospho-(1'-sn-glycerol)</name>
        <dbReference type="ChEBI" id="CHEBI:64716"/>
    </ligand>
</feature>
<keyword evidence="9" id="KW-1185">Reference proteome</keyword>
<comment type="subcellular location">
    <subcellularLocation>
        <location evidence="7">Cell membrane</location>
        <topology evidence="7">Multi-pass membrane protein</topology>
    </subcellularLocation>
</comment>
<dbReference type="RefSeq" id="WP_346757328.1">
    <property type="nucleotide sequence ID" value="NZ_JAUJEB010000001.1"/>
</dbReference>
<accession>A0ABT8L2M1</accession>
<keyword evidence="6 7" id="KW-0472">Membrane</keyword>
<reference evidence="8" key="1">
    <citation type="submission" date="2023-06" db="EMBL/GenBank/DDBJ databases">
        <title>Genomic of Agaribacillus aureum.</title>
        <authorList>
            <person name="Wang G."/>
        </authorList>
    </citation>
    <scope>NUCLEOTIDE SEQUENCE</scope>
    <source>
        <strain evidence="8">BMA12</strain>
    </source>
</reference>
<comment type="similarity">
    <text evidence="1 7">Belongs to the Lgt family.</text>
</comment>
<evidence type="ECO:0000313" key="8">
    <source>
        <dbReference type="EMBL" id="MDN5212002.1"/>
    </source>
</evidence>
<comment type="pathway">
    <text evidence="7">Protein modification; lipoprotein biosynthesis (diacylglyceryl transfer).</text>
</comment>
<evidence type="ECO:0000256" key="6">
    <source>
        <dbReference type="ARBA" id="ARBA00023136"/>
    </source>
</evidence>
<evidence type="ECO:0000256" key="2">
    <source>
        <dbReference type="ARBA" id="ARBA00022475"/>
    </source>
</evidence>
<dbReference type="EC" id="2.5.1.145" evidence="7"/>
<keyword evidence="2 7" id="KW-1003">Cell membrane</keyword>